<reference evidence="2" key="1">
    <citation type="submission" date="2022-06" db="EMBL/GenBank/DDBJ databases">
        <title>Solitalea sp. MAHUQ-68 isolated from rhizospheric soil.</title>
        <authorList>
            <person name="Huq M.A."/>
        </authorList>
    </citation>
    <scope>NUCLEOTIDE SEQUENCE</scope>
    <source>
        <strain evidence="2">MAHUQ-68</strain>
    </source>
</reference>
<keyword evidence="1" id="KW-1133">Transmembrane helix</keyword>
<dbReference type="Pfam" id="PF06123">
    <property type="entry name" value="CreD"/>
    <property type="match status" value="1"/>
</dbReference>
<dbReference type="AlphaFoldDB" id="A0A9X2F4M1"/>
<feature type="transmembrane region" description="Helical" evidence="1">
    <location>
        <begin position="388"/>
        <end position="408"/>
    </location>
</feature>
<dbReference type="Proteomes" id="UP001155182">
    <property type="component" value="Unassembled WGS sequence"/>
</dbReference>
<evidence type="ECO:0000313" key="3">
    <source>
        <dbReference type="Proteomes" id="UP001155182"/>
    </source>
</evidence>
<feature type="transmembrane region" description="Helical" evidence="1">
    <location>
        <begin position="440"/>
        <end position="460"/>
    </location>
</feature>
<dbReference type="EMBL" id="JAMWYS010000059">
    <property type="protein sequence ID" value="MCO4294704.1"/>
    <property type="molecule type" value="Genomic_DNA"/>
</dbReference>
<dbReference type="PANTHER" id="PTHR30092:SF0">
    <property type="entry name" value="INNER MEMBRANE PROTEIN CRED"/>
    <property type="match status" value="1"/>
</dbReference>
<proteinExistence type="predicted"/>
<dbReference type="InterPro" id="IPR010364">
    <property type="entry name" value="Uncharacterised_IM_CreD"/>
</dbReference>
<feature type="transmembrane region" description="Helical" evidence="1">
    <location>
        <begin position="20"/>
        <end position="40"/>
    </location>
</feature>
<dbReference type="GO" id="GO:0005886">
    <property type="term" value="C:plasma membrane"/>
    <property type="evidence" value="ECO:0007669"/>
    <property type="project" value="TreeGrafter"/>
</dbReference>
<keyword evidence="1" id="KW-0812">Transmembrane</keyword>
<evidence type="ECO:0000256" key="1">
    <source>
        <dbReference type="SAM" id="Phobius"/>
    </source>
</evidence>
<dbReference type="NCBIfam" id="NF008712">
    <property type="entry name" value="PRK11715.1-1"/>
    <property type="match status" value="1"/>
</dbReference>
<dbReference type="PIRSF" id="PIRSF004548">
    <property type="entry name" value="CreD"/>
    <property type="match status" value="1"/>
</dbReference>
<name>A0A9X2F4M1_9SPHI</name>
<keyword evidence="1" id="KW-0472">Membrane</keyword>
<organism evidence="2 3">
    <name type="scientific">Solitalea agri</name>
    <dbReference type="NCBI Taxonomy" id="2953739"/>
    <lineage>
        <taxon>Bacteria</taxon>
        <taxon>Pseudomonadati</taxon>
        <taxon>Bacteroidota</taxon>
        <taxon>Sphingobacteriia</taxon>
        <taxon>Sphingobacteriales</taxon>
        <taxon>Sphingobacteriaceae</taxon>
        <taxon>Solitalea</taxon>
    </lineage>
</organism>
<dbReference type="PANTHER" id="PTHR30092">
    <property type="entry name" value="INNER MEMBRANE PROTEIN CRED"/>
    <property type="match status" value="1"/>
</dbReference>
<comment type="caution">
    <text evidence="2">The sequence shown here is derived from an EMBL/GenBank/DDBJ whole genome shotgun (WGS) entry which is preliminary data.</text>
</comment>
<feature type="transmembrane region" description="Helical" evidence="1">
    <location>
        <begin position="363"/>
        <end position="382"/>
    </location>
</feature>
<sequence length="476" mass="53647">METSETKQPAPTFFERNAIIIKLMMVGFISLLLLIPSVMIQNLVIERSESRDHAVNDIYSKWGQAQTLAGPILNVPYRTLTKDANGKEEITLDYLHFLPERLDVKGNINPSIRYYGIYEAILYNGKLNFSGNFITPDLNGLKVVPESISWKDAFISIDISDLRGIKETVLVNLNDKAYTVNPGIERGGVFDSGLSIPFPLEEGALLQSGVKFGFSINLNGSSKLSFWPLGKETNIQLNSPWSSPSFSGAFLPESREVTEKGFSAKWKVLELNRNFPQKWTGDLYSFPNAEEELDAAAMTTETREHKAKNAVIDNYSFGVDLLMPVDFYQKVYRSAKYALMFIGLTFTAFFFIELVNKKRIHPVQYILVGFALVIFYTLLLSFTEHLSFGIAYSIASAATILLITWFSGTVLKSRGLSILMGSLLSALYLFLYILLQMEDYALLIGSIGLFVILGLVMFISRRVDWYDFRKPEVQTN</sequence>
<evidence type="ECO:0000313" key="2">
    <source>
        <dbReference type="EMBL" id="MCO4294704.1"/>
    </source>
</evidence>
<gene>
    <name evidence="2" type="primary">creD</name>
    <name evidence="2" type="ORF">NF867_17715</name>
</gene>
<keyword evidence="3" id="KW-1185">Reference proteome</keyword>
<accession>A0A9X2F4M1</accession>
<protein>
    <submittedName>
        <fullName evidence="2">Cell envelope integrity protein CreD</fullName>
    </submittedName>
</protein>
<dbReference type="RefSeq" id="WP_252589736.1">
    <property type="nucleotide sequence ID" value="NZ_JAMWYS010000059.1"/>
</dbReference>
<feature type="transmembrane region" description="Helical" evidence="1">
    <location>
        <begin position="337"/>
        <end position="356"/>
    </location>
</feature>
<feature type="transmembrane region" description="Helical" evidence="1">
    <location>
        <begin position="415"/>
        <end position="434"/>
    </location>
</feature>